<reference evidence="1 2" key="1">
    <citation type="journal article" date="2020" name="Insects">
        <title>Bacteria Belonging to Pseudomonas typographi sp. nov. from the Bark Beetle Ips typographus Have Genomic Potential to Aid in the Host Ecology.</title>
        <authorList>
            <person name="Peral-Aranega E."/>
            <person name="Saati-Santamaria Z."/>
            <person name="Kolarik M."/>
            <person name="Rivas R."/>
            <person name="Garcia-Fraile P."/>
        </authorList>
    </citation>
    <scope>NUCLEOTIDE SEQUENCE [LARGE SCALE GENOMIC DNA]</scope>
    <source>
        <strain evidence="1 2">CA3A</strain>
    </source>
</reference>
<comment type="caution">
    <text evidence="1">The sequence shown here is derived from an EMBL/GenBank/DDBJ whole genome shotgun (WGS) entry which is preliminary data.</text>
</comment>
<organism evidence="1 2">
    <name type="scientific">Pseudomonas typographi</name>
    <dbReference type="NCBI Taxonomy" id="2715964"/>
    <lineage>
        <taxon>Bacteria</taxon>
        <taxon>Pseudomonadati</taxon>
        <taxon>Pseudomonadota</taxon>
        <taxon>Gammaproteobacteria</taxon>
        <taxon>Pseudomonadales</taxon>
        <taxon>Pseudomonadaceae</taxon>
        <taxon>Pseudomonas</taxon>
    </lineage>
</organism>
<evidence type="ECO:0000313" key="1">
    <source>
        <dbReference type="EMBL" id="MBD1602381.1"/>
    </source>
</evidence>
<sequence length="69" mass="7692">MTDQSELLGEIAALHCFVAALATTLPLSSRLRLWPAFEVRADLVRDQLGRDALRGFEHATVALCVRQRD</sequence>
<accession>A0ABR7Z9Z0</accession>
<dbReference type="Proteomes" id="UP000805841">
    <property type="component" value="Unassembled WGS sequence"/>
</dbReference>
<gene>
    <name evidence="1" type="ORF">HAQ05_27265</name>
</gene>
<name>A0ABR7Z9Z0_9PSED</name>
<evidence type="ECO:0000313" key="2">
    <source>
        <dbReference type="Proteomes" id="UP000805841"/>
    </source>
</evidence>
<keyword evidence="2" id="KW-1185">Reference proteome</keyword>
<protein>
    <submittedName>
        <fullName evidence="1">Uncharacterized protein</fullName>
    </submittedName>
</protein>
<proteinExistence type="predicted"/>
<dbReference type="RefSeq" id="WP_190427306.1">
    <property type="nucleotide sequence ID" value="NZ_JAAOCA010000069.1"/>
</dbReference>
<dbReference type="EMBL" id="JAAOCA010000069">
    <property type="protein sequence ID" value="MBD1602381.1"/>
    <property type="molecule type" value="Genomic_DNA"/>
</dbReference>